<reference evidence="2" key="1">
    <citation type="submission" date="2017-09" db="EMBL/GenBank/DDBJ databases">
        <authorList>
            <person name="Varghese N."/>
            <person name="Submissions S."/>
        </authorList>
    </citation>
    <scope>NUCLEOTIDE SEQUENCE [LARGE SCALE GENOMIC DNA]</scope>
    <source>
        <strain evidence="2">CGMCC 1.12803</strain>
    </source>
</reference>
<evidence type="ECO:0000313" key="2">
    <source>
        <dbReference type="Proteomes" id="UP000219281"/>
    </source>
</evidence>
<organism evidence="1 2">
    <name type="scientific">Pedobacter xixiisoli</name>
    <dbReference type="NCBI Taxonomy" id="1476464"/>
    <lineage>
        <taxon>Bacteria</taxon>
        <taxon>Pseudomonadati</taxon>
        <taxon>Bacteroidota</taxon>
        <taxon>Sphingobacteriia</taxon>
        <taxon>Sphingobacteriales</taxon>
        <taxon>Sphingobacteriaceae</taxon>
        <taxon>Pedobacter</taxon>
    </lineage>
</organism>
<accession>A0A286A022</accession>
<dbReference type="EMBL" id="OCMT01000002">
    <property type="protein sequence ID" value="SOD15259.1"/>
    <property type="molecule type" value="Genomic_DNA"/>
</dbReference>
<proteinExistence type="predicted"/>
<evidence type="ECO:0000313" key="1">
    <source>
        <dbReference type="EMBL" id="SOD15259.1"/>
    </source>
</evidence>
<protein>
    <submittedName>
        <fullName evidence="1">Uncharacterized protein</fullName>
    </submittedName>
</protein>
<name>A0A286A022_9SPHI</name>
<gene>
    <name evidence="1" type="ORF">SAMN06297358_2241</name>
</gene>
<keyword evidence="2" id="KW-1185">Reference proteome</keyword>
<sequence length="50" mass="5850">MYHSLKFEEARTIIAGRTNLRVALNDKEIQLRAAKVGKIYLLGLFIIFWK</sequence>
<dbReference type="AlphaFoldDB" id="A0A286A022"/>
<dbReference type="Proteomes" id="UP000219281">
    <property type="component" value="Unassembled WGS sequence"/>
</dbReference>